<evidence type="ECO:0000313" key="4">
    <source>
        <dbReference type="Proteomes" id="UP000721045"/>
    </source>
</evidence>
<reference evidence="1" key="2">
    <citation type="submission" date="2020-04" db="EMBL/GenBank/DDBJ databases">
        <title>Deep metagenomics examines the oral microbiome during advanced dental caries in children, revealing novel taxa and co-occurrences with host molecules.</title>
        <authorList>
            <person name="Baker J.L."/>
            <person name="Morton J.T."/>
            <person name="Dinis M."/>
            <person name="Alvarez R."/>
            <person name="Tran N.C."/>
            <person name="Knight R."/>
            <person name="Edlund A."/>
        </authorList>
    </citation>
    <scope>NUCLEOTIDE SEQUENCE</scope>
    <source>
        <strain evidence="1">JCVI_23_bin.22</strain>
    </source>
</reference>
<name>A0A930RBH8_STRIT</name>
<dbReference type="EMBL" id="JABZYP010000005">
    <property type="protein sequence ID" value="MBF1712568.1"/>
    <property type="molecule type" value="Genomic_DNA"/>
</dbReference>
<gene>
    <name evidence="2" type="ORF">D8827_09275</name>
    <name evidence="1" type="ORF">HXO88_02340</name>
</gene>
<reference evidence="2 3" key="1">
    <citation type="submission" date="2018-11" db="EMBL/GenBank/DDBJ databases">
        <title>Species Designations Belie Phenotypic and Genotypic Heterogeneity in Oral Streptococci.</title>
        <authorList>
            <person name="Velsko I."/>
        </authorList>
    </citation>
    <scope>NUCLEOTIDE SEQUENCE [LARGE SCALE GENOMIC DNA]</scope>
    <source>
        <strain evidence="2 3">KLC02</strain>
    </source>
</reference>
<proteinExistence type="predicted"/>
<dbReference type="Proteomes" id="UP000721045">
    <property type="component" value="Unassembled WGS sequence"/>
</dbReference>
<dbReference type="RefSeq" id="WP_162885574.1">
    <property type="nucleotide sequence ID" value="NZ_JALGPU010000004.1"/>
</dbReference>
<evidence type="ECO:0000313" key="1">
    <source>
        <dbReference type="EMBL" id="MBF1712568.1"/>
    </source>
</evidence>
<comment type="caution">
    <text evidence="1">The sequence shown here is derived from an EMBL/GenBank/DDBJ whole genome shotgun (WGS) entry which is preliminary data.</text>
</comment>
<organism evidence="1 4">
    <name type="scientific">Streptococcus intermedius</name>
    <dbReference type="NCBI Taxonomy" id="1338"/>
    <lineage>
        <taxon>Bacteria</taxon>
        <taxon>Bacillati</taxon>
        <taxon>Bacillota</taxon>
        <taxon>Bacilli</taxon>
        <taxon>Lactobacillales</taxon>
        <taxon>Streptococcaceae</taxon>
        <taxon>Streptococcus</taxon>
        <taxon>Streptococcus anginosus group</taxon>
    </lineage>
</organism>
<sequence>MIDKRLKAEIIPAAVLLNNFISNGKDSNYEFYLLEYLNQSQFFQEKSIIIW</sequence>
<dbReference type="Proteomes" id="UP000267137">
    <property type="component" value="Unassembled WGS sequence"/>
</dbReference>
<dbReference type="EMBL" id="RJOO01000006">
    <property type="protein sequence ID" value="RSJ21977.1"/>
    <property type="molecule type" value="Genomic_DNA"/>
</dbReference>
<protein>
    <submittedName>
        <fullName evidence="1">Uncharacterized protein</fullName>
    </submittedName>
</protein>
<evidence type="ECO:0000313" key="3">
    <source>
        <dbReference type="Proteomes" id="UP000267137"/>
    </source>
</evidence>
<accession>A0A930RBH8</accession>
<evidence type="ECO:0000313" key="2">
    <source>
        <dbReference type="EMBL" id="RSJ21977.1"/>
    </source>
</evidence>
<dbReference type="AlphaFoldDB" id="A0A930RBH8"/>